<feature type="compositionally biased region" description="Basic and acidic residues" evidence="5">
    <location>
        <begin position="1218"/>
        <end position="1252"/>
    </location>
</feature>
<dbReference type="Proteomes" id="UP000777482">
    <property type="component" value="Unassembled WGS sequence"/>
</dbReference>
<dbReference type="PROSITE" id="PS51186">
    <property type="entry name" value="GNAT"/>
    <property type="match status" value="1"/>
</dbReference>
<evidence type="ECO:0000259" key="6">
    <source>
        <dbReference type="PROSITE" id="PS51186"/>
    </source>
</evidence>
<dbReference type="PANTHER" id="PTHR45916:SF1">
    <property type="entry name" value="STRUCTURAL MAINTENANCE OF CHROMOSOMES PROTEIN 5"/>
    <property type="match status" value="1"/>
</dbReference>
<dbReference type="InterPro" id="IPR000182">
    <property type="entry name" value="GNAT_dom"/>
</dbReference>
<reference evidence="7 8" key="1">
    <citation type="submission" date="2020-11" db="EMBL/GenBank/DDBJ databases">
        <title>Kefir isolates.</title>
        <authorList>
            <person name="Marcisauskas S."/>
            <person name="Kim Y."/>
            <person name="Blasche S."/>
        </authorList>
    </citation>
    <scope>NUCLEOTIDE SEQUENCE [LARGE SCALE GENOMIC DNA]</scope>
    <source>
        <strain evidence="7 8">KR</strain>
    </source>
</reference>
<dbReference type="InterPro" id="IPR027417">
    <property type="entry name" value="P-loop_NTPase"/>
</dbReference>
<feature type="coiled-coil region" evidence="4">
    <location>
        <begin position="746"/>
        <end position="804"/>
    </location>
</feature>
<comment type="caution">
    <text evidence="7">The sequence shown here is derived from an EMBL/GenBank/DDBJ whole genome shotgun (WGS) entry which is preliminary data.</text>
</comment>
<dbReference type="GO" id="GO:0000724">
    <property type="term" value="P:double-strand break repair via homologous recombination"/>
    <property type="evidence" value="ECO:0007669"/>
    <property type="project" value="TreeGrafter"/>
</dbReference>
<name>A0A9P6VWK2_RHOMI</name>
<dbReference type="FunFam" id="3.40.630.30:FF:000037">
    <property type="entry name" value="N-alpha-acetyltransferase daf-31-like"/>
    <property type="match status" value="1"/>
</dbReference>
<feature type="compositionally biased region" description="Acidic residues" evidence="5">
    <location>
        <begin position="81"/>
        <end position="102"/>
    </location>
</feature>
<feature type="coiled-coil region" evidence="4">
    <location>
        <begin position="423"/>
        <end position="457"/>
    </location>
</feature>
<dbReference type="OrthoDB" id="10254973at2759"/>
<dbReference type="SUPFAM" id="SSF52540">
    <property type="entry name" value="P-loop containing nucleoside triphosphate hydrolases"/>
    <property type="match status" value="2"/>
</dbReference>
<dbReference type="Gene3D" id="3.40.50.300">
    <property type="entry name" value="P-loop containing nucleotide triphosphate hydrolases"/>
    <property type="match status" value="2"/>
</dbReference>
<feature type="region of interest" description="Disordered" evidence="5">
    <location>
        <begin position="1"/>
        <end position="111"/>
    </location>
</feature>
<keyword evidence="3 4" id="KW-0175">Coiled coil</keyword>
<evidence type="ECO:0000313" key="7">
    <source>
        <dbReference type="EMBL" id="KAG0655949.1"/>
    </source>
</evidence>
<comment type="similarity">
    <text evidence="1">Belongs to the SMC family. SMC5 subfamily.</text>
</comment>
<keyword evidence="8" id="KW-1185">Reference proteome</keyword>
<dbReference type="GO" id="GO:0005634">
    <property type="term" value="C:nucleus"/>
    <property type="evidence" value="ECO:0007669"/>
    <property type="project" value="TreeGrafter"/>
</dbReference>
<dbReference type="GO" id="GO:0016747">
    <property type="term" value="F:acyltransferase activity, transferring groups other than amino-acyl groups"/>
    <property type="evidence" value="ECO:0007669"/>
    <property type="project" value="InterPro"/>
</dbReference>
<proteinExistence type="inferred from homology"/>
<evidence type="ECO:0000256" key="5">
    <source>
        <dbReference type="SAM" id="MobiDB-lite"/>
    </source>
</evidence>
<evidence type="ECO:0000256" key="4">
    <source>
        <dbReference type="SAM" id="Coils"/>
    </source>
</evidence>
<dbReference type="Pfam" id="PF00583">
    <property type="entry name" value="Acetyltransf_1"/>
    <property type="match status" value="1"/>
</dbReference>
<feature type="domain" description="N-acetyltransferase" evidence="6">
    <location>
        <begin position="1334"/>
        <end position="1485"/>
    </location>
</feature>
<dbReference type="GO" id="GO:0030915">
    <property type="term" value="C:Smc5-Smc6 complex"/>
    <property type="evidence" value="ECO:0007669"/>
    <property type="project" value="TreeGrafter"/>
</dbReference>
<organism evidence="7 8">
    <name type="scientific">Rhodotorula mucilaginosa</name>
    <name type="common">Yeast</name>
    <name type="synonym">Rhodotorula rubra</name>
    <dbReference type="NCBI Taxonomy" id="5537"/>
    <lineage>
        <taxon>Eukaryota</taxon>
        <taxon>Fungi</taxon>
        <taxon>Dikarya</taxon>
        <taxon>Basidiomycota</taxon>
        <taxon>Pucciniomycotina</taxon>
        <taxon>Microbotryomycetes</taxon>
        <taxon>Sporidiobolales</taxon>
        <taxon>Sporidiobolaceae</taxon>
        <taxon>Rhodotorula</taxon>
    </lineage>
</organism>
<evidence type="ECO:0000313" key="8">
    <source>
        <dbReference type="Proteomes" id="UP000777482"/>
    </source>
</evidence>
<evidence type="ECO:0000256" key="2">
    <source>
        <dbReference type="ARBA" id="ARBA00018687"/>
    </source>
</evidence>
<feature type="compositionally biased region" description="Basic and acidic residues" evidence="5">
    <location>
        <begin position="1263"/>
        <end position="1284"/>
    </location>
</feature>
<dbReference type="SUPFAM" id="SSF55729">
    <property type="entry name" value="Acyl-CoA N-acyltransferases (Nat)"/>
    <property type="match status" value="1"/>
</dbReference>
<dbReference type="Gene3D" id="3.40.630.30">
    <property type="match status" value="1"/>
</dbReference>
<feature type="region of interest" description="Disordered" evidence="5">
    <location>
        <begin position="1207"/>
        <end position="1286"/>
    </location>
</feature>
<dbReference type="PANTHER" id="PTHR45916">
    <property type="entry name" value="STRUCTURAL MAINTENANCE OF CHROMOSOMES PROTEIN 5"/>
    <property type="match status" value="1"/>
</dbReference>
<evidence type="ECO:0000256" key="3">
    <source>
        <dbReference type="ARBA" id="ARBA00023054"/>
    </source>
</evidence>
<dbReference type="Pfam" id="PF02463">
    <property type="entry name" value="SMC_N"/>
    <property type="match status" value="1"/>
</dbReference>
<dbReference type="InterPro" id="IPR016181">
    <property type="entry name" value="Acyl_CoA_acyltransferase"/>
</dbReference>
<accession>A0A9P6VWK2</accession>
<protein>
    <recommendedName>
        <fullName evidence="2">Structural maintenance of chromosomes protein 5</fullName>
    </recommendedName>
</protein>
<dbReference type="EMBL" id="PUHQ01000107">
    <property type="protein sequence ID" value="KAG0655949.1"/>
    <property type="molecule type" value="Genomic_DNA"/>
</dbReference>
<dbReference type="InterPro" id="IPR003395">
    <property type="entry name" value="RecF/RecN/SMC_N"/>
</dbReference>
<gene>
    <name evidence="7" type="primary">SMC5</name>
    <name evidence="7" type="ORF">C6P46_000531</name>
</gene>
<dbReference type="CDD" id="cd04301">
    <property type="entry name" value="NAT_SF"/>
    <property type="match status" value="1"/>
</dbReference>
<dbReference type="GO" id="GO:0003697">
    <property type="term" value="F:single-stranded DNA binding"/>
    <property type="evidence" value="ECO:0007669"/>
    <property type="project" value="TreeGrafter"/>
</dbReference>
<feature type="coiled-coil region" evidence="4">
    <location>
        <begin position="293"/>
        <end position="327"/>
    </location>
</feature>
<feature type="coiled-coil region" evidence="4">
    <location>
        <begin position="948"/>
        <end position="1003"/>
    </location>
</feature>
<sequence>MSDSGSDTPVRPAANGSKHRPADESDDGSTSPRDKKRVKLEKHAADARAKKRAAQAESDQEDEEDDAPRPARKRGGKAVRDEDDEEMDDGDEDKDDDDDDEGDQVKQQLVRDTDGYVTGSIVRIACHSFLTYDSVEFRPGPALNMIIGPNGTGKSTIACAIAIGLGFPAKVLGRSTKLSAYCKNDSTEETWIELELKGHPGEANLTIRRYLSRDSEKSKFEIDGSEVPAKDVIEKMEELQVQVANLCTFLPQDRVAAFAMMTASERLRETQKAAGHRNLNTWHDVLIKEGKTCKAAQVEVDRHAEKLKRMETKQAETEKEVRAYEQRERLQEDLAVVDVLIAFAEYNDTFDKFQRAKEQKTRIGNEIAELENRYRPFRDSKAALELIVEASKKEQAALDKKVQRALKDADDKKKSLAKADGDRDTINEQLRTINKEVKERKEQLAKLKDDMQKYQALVDNEPPEVNTDDINSQIRKKTTAKNEIVEEANSRKTDRDNIHHRATQIKRDVETDMRQLEHMKQAGRVRELACEKFDIMSWRAVQWLRDNQDKFRGKVYEPARLNVFIKQEFNGRKLDMRDNELINMIEGPISMTNFSTFLFEYQEDYDLMYRTIHDEPERESKGSGIRFNGTTIDRNWRLSEMPRTLTNEQLNRLGFDAMAIDLLDGPEAVLCYLADAANLTKVPLQLNRRPLANSEIEKLRVLQRYYDRDGSYSVKYSSYGGKFAQHDFRALQRAKILNSTVDQSRIKALQQRIDQGQEQRLKLREDFDRLQREEADLVAQVDQLEQERAELVQEKNAMQKAHQQWLKAKSRLDTIKRAYDQLKAKPSESDRRAALNTKLRTIMDKRVRYAFEYKDLVMRAADLLESSIKVNLQALQADNDKRAMDVMTEERDEEIEAKKQELATVQAEYALLVQSGKQLKAVAEDRINSLTPALRDRVETRREEDLPLAQLQDDRTDIETNLNCMQAVSPAVLEAFKKRQREIADLREKFEDAESRLNESKDIISTTKSRWLPKLERLVQDVSAKFSAYFDTLGLLGEVRLNKEEDYEKWGIGIFVRFRDPKDKSGDVQLHELSGHRQSGGERALTTVTYLLALAELARAPFALVDEINQGMDQRAERNMHKMLVETTCSHDVGQYFLLTPKLLPDLVYHPKMKVLVINVSPWIPGNLSLEKILNKKRKLLRQKAASLALPGKDFFSRNDGLIAINDEPPTPPVSHVAPERRGPLPKRVEPSPFHPARDSPRGVPPTDERHGQKPQVLPTPQKMEHGNCVRTDGRARSAEENGSSRRRMPISAHAIDARVRCAQALISIQSSQVTLHTETFSSLRHRHGNEPNMNLRRATVDDLMGMQNCNLHNLPENYQMKYYMFHELTWPQVSFVAEDHKGRIVGYILAKMDEEPTEESHGHVTSISVLRNYRRLGLANKLMQLSQQAMRTTYNAAYVSLHVRETNRAALGLYKDTLGFKVIKIEKSYYADGEDAYSMQLDLR</sequence>
<evidence type="ECO:0000256" key="1">
    <source>
        <dbReference type="ARBA" id="ARBA00010171"/>
    </source>
</evidence>